<accession>A6DQQ8</accession>
<dbReference type="Proteomes" id="UP000004947">
    <property type="component" value="Unassembled WGS sequence"/>
</dbReference>
<protein>
    <submittedName>
        <fullName evidence="1">Uncharacterized protein</fullName>
    </submittedName>
</protein>
<dbReference type="OrthoDB" id="570299at2"/>
<organism evidence="1 2">
    <name type="scientific">Lentisphaera araneosa HTCC2155</name>
    <dbReference type="NCBI Taxonomy" id="313628"/>
    <lineage>
        <taxon>Bacteria</taxon>
        <taxon>Pseudomonadati</taxon>
        <taxon>Lentisphaerota</taxon>
        <taxon>Lentisphaeria</taxon>
        <taxon>Lentisphaerales</taxon>
        <taxon>Lentisphaeraceae</taxon>
        <taxon>Lentisphaera</taxon>
    </lineage>
</organism>
<proteinExistence type="predicted"/>
<name>A6DQQ8_9BACT</name>
<dbReference type="AlphaFoldDB" id="A6DQQ8"/>
<sequence>MDKESLELIHSSLSQEYTEDNKTVSIEIYSSGKDDWLLEIVDESGNSNVYDDEFKTDKLAFEQFIKDVKNEGIDAFIANG</sequence>
<reference evidence="1 2" key="1">
    <citation type="journal article" date="2010" name="J. Bacteriol.">
        <title>Genome sequence of Lentisphaera araneosa HTCC2155T, the type species of the order Lentisphaerales in the phylum Lentisphaerae.</title>
        <authorList>
            <person name="Thrash J.C."/>
            <person name="Cho J.C."/>
            <person name="Vergin K.L."/>
            <person name="Morris R.M."/>
            <person name="Giovannoni S.J."/>
        </authorList>
    </citation>
    <scope>NUCLEOTIDE SEQUENCE [LARGE SCALE GENOMIC DNA]</scope>
    <source>
        <strain evidence="1 2">HTCC2155</strain>
    </source>
</reference>
<comment type="caution">
    <text evidence="1">The sequence shown here is derived from an EMBL/GenBank/DDBJ whole genome shotgun (WGS) entry which is preliminary data.</text>
</comment>
<dbReference type="EMBL" id="ABCK01000021">
    <property type="protein sequence ID" value="EDM25958.1"/>
    <property type="molecule type" value="Genomic_DNA"/>
</dbReference>
<evidence type="ECO:0000313" key="2">
    <source>
        <dbReference type="Proteomes" id="UP000004947"/>
    </source>
</evidence>
<gene>
    <name evidence="1" type="ORF">LNTAR_19212</name>
</gene>
<evidence type="ECO:0000313" key="1">
    <source>
        <dbReference type="EMBL" id="EDM25958.1"/>
    </source>
</evidence>
<dbReference type="RefSeq" id="WP_007280183.1">
    <property type="nucleotide sequence ID" value="NZ_ABCK01000021.1"/>
</dbReference>
<keyword evidence="2" id="KW-1185">Reference proteome</keyword>